<evidence type="ECO:0000256" key="1">
    <source>
        <dbReference type="ARBA" id="ARBA00004651"/>
    </source>
</evidence>
<keyword evidence="5 8" id="KW-0653">Protein transport</keyword>
<evidence type="ECO:0000256" key="7">
    <source>
        <dbReference type="ARBA" id="ARBA00023136"/>
    </source>
</evidence>
<accession>A0A7X1AUZ0</accession>
<comment type="caution">
    <text evidence="12">The sequence shown here is derived from an EMBL/GenBank/DDBJ whole genome shotgun (WGS) entry which is preliminary data.</text>
</comment>
<reference evidence="12 13" key="1">
    <citation type="submission" date="2020-07" db="EMBL/GenBank/DDBJ databases">
        <authorList>
            <person name="Feng X."/>
        </authorList>
    </citation>
    <scope>NUCLEOTIDE SEQUENCE [LARGE SCALE GENOMIC DNA]</scope>
    <source>
        <strain evidence="12 13">JCM14086</strain>
    </source>
</reference>
<feature type="transmembrane region" description="Helical" evidence="9">
    <location>
        <begin position="209"/>
        <end position="230"/>
    </location>
</feature>
<dbReference type="PANTHER" id="PTHR30625:SF15">
    <property type="entry name" value="BIOPOLYMER TRANSPORT PROTEIN EXBB"/>
    <property type="match status" value="1"/>
</dbReference>
<keyword evidence="2 8" id="KW-0813">Transport</keyword>
<dbReference type="EMBL" id="JACHVA010000022">
    <property type="protein sequence ID" value="MBC2600491.1"/>
    <property type="molecule type" value="Genomic_DNA"/>
</dbReference>
<feature type="transmembrane region" description="Helical" evidence="9">
    <location>
        <begin position="159"/>
        <end position="179"/>
    </location>
</feature>
<evidence type="ECO:0000256" key="10">
    <source>
        <dbReference type="SAM" id="SignalP"/>
    </source>
</evidence>
<evidence type="ECO:0000259" key="11">
    <source>
        <dbReference type="Pfam" id="PF01618"/>
    </source>
</evidence>
<evidence type="ECO:0000256" key="9">
    <source>
        <dbReference type="SAM" id="Phobius"/>
    </source>
</evidence>
<evidence type="ECO:0000313" key="13">
    <source>
        <dbReference type="Proteomes" id="UP000525652"/>
    </source>
</evidence>
<feature type="chain" id="PRO_5030936762" evidence="10">
    <location>
        <begin position="27"/>
        <end position="258"/>
    </location>
</feature>
<dbReference type="AlphaFoldDB" id="A0A7X1AUZ0"/>
<comment type="similarity">
    <text evidence="8">Belongs to the exbB/tolQ family.</text>
</comment>
<dbReference type="InterPro" id="IPR050790">
    <property type="entry name" value="ExbB/TolQ_transport"/>
</dbReference>
<dbReference type="Pfam" id="PF01618">
    <property type="entry name" value="MotA_ExbB"/>
    <property type="match status" value="1"/>
</dbReference>
<dbReference type="GO" id="GO:0005886">
    <property type="term" value="C:plasma membrane"/>
    <property type="evidence" value="ECO:0007669"/>
    <property type="project" value="UniProtKB-SubCell"/>
</dbReference>
<gene>
    <name evidence="12" type="ORF">H5P30_01715</name>
</gene>
<evidence type="ECO:0000313" key="12">
    <source>
        <dbReference type="EMBL" id="MBC2600491.1"/>
    </source>
</evidence>
<sequence length="258" mass="27609">MKKHLNLFLLGLGSLLLFNLATPLAAQDAADSAAAGSEQELAELTPPPPDKTLLDMLAAGGWAMYPLGILSVGTLGFAVYNFLVIRRKSFVDDQVIEELDAAVSEMDIERAHEICRNNPGPVTNTFNHGLDQVRKESFSAEAVEMAFENASSKELSGSFVVVSYLSIIAALSPMVGLLGTVSGMVKAFNTIAAQGMGKPELLADNISEALITTAAGMSIAIPAMFFFFFFRNRYGKIVAEVNLVLGRLYADLLRAAGK</sequence>
<keyword evidence="3" id="KW-1003">Cell membrane</keyword>
<proteinExistence type="inferred from homology"/>
<evidence type="ECO:0000256" key="3">
    <source>
        <dbReference type="ARBA" id="ARBA00022475"/>
    </source>
</evidence>
<keyword evidence="6 9" id="KW-1133">Transmembrane helix</keyword>
<feature type="transmembrane region" description="Helical" evidence="9">
    <location>
        <begin position="62"/>
        <end position="83"/>
    </location>
</feature>
<evidence type="ECO:0000256" key="5">
    <source>
        <dbReference type="ARBA" id="ARBA00022927"/>
    </source>
</evidence>
<evidence type="ECO:0000256" key="4">
    <source>
        <dbReference type="ARBA" id="ARBA00022692"/>
    </source>
</evidence>
<dbReference type="PANTHER" id="PTHR30625">
    <property type="entry name" value="PROTEIN TOLQ"/>
    <property type="match status" value="1"/>
</dbReference>
<evidence type="ECO:0000256" key="8">
    <source>
        <dbReference type="RuleBase" id="RU004057"/>
    </source>
</evidence>
<dbReference type="RefSeq" id="WP_185691238.1">
    <property type="nucleotide sequence ID" value="NZ_JACHVA010000022.1"/>
</dbReference>
<keyword evidence="13" id="KW-1185">Reference proteome</keyword>
<evidence type="ECO:0000256" key="2">
    <source>
        <dbReference type="ARBA" id="ARBA00022448"/>
    </source>
</evidence>
<name>A0A7X1AUZ0_9BACT</name>
<dbReference type="InterPro" id="IPR002898">
    <property type="entry name" value="MotA_ExbB_proton_chnl"/>
</dbReference>
<feature type="signal peptide" evidence="10">
    <location>
        <begin position="1"/>
        <end position="26"/>
    </location>
</feature>
<protein>
    <submittedName>
        <fullName evidence="12">MotA/TolQ/ExbB proton channel family protein</fullName>
    </submittedName>
</protein>
<keyword evidence="7 9" id="KW-0472">Membrane</keyword>
<dbReference type="GO" id="GO:0017038">
    <property type="term" value="P:protein import"/>
    <property type="evidence" value="ECO:0007669"/>
    <property type="project" value="TreeGrafter"/>
</dbReference>
<keyword evidence="10" id="KW-0732">Signal</keyword>
<dbReference type="Proteomes" id="UP000525652">
    <property type="component" value="Unassembled WGS sequence"/>
</dbReference>
<evidence type="ECO:0000256" key="6">
    <source>
        <dbReference type="ARBA" id="ARBA00022989"/>
    </source>
</evidence>
<comment type="subcellular location">
    <subcellularLocation>
        <location evidence="1">Cell membrane</location>
        <topology evidence="1">Multi-pass membrane protein</topology>
    </subcellularLocation>
    <subcellularLocation>
        <location evidence="8">Membrane</location>
        <topology evidence="8">Multi-pass membrane protein</topology>
    </subcellularLocation>
</comment>
<feature type="domain" description="MotA/TolQ/ExbB proton channel" evidence="11">
    <location>
        <begin position="122"/>
        <end position="241"/>
    </location>
</feature>
<organism evidence="12 13">
    <name type="scientific">Puniceicoccus vermicola</name>
    <dbReference type="NCBI Taxonomy" id="388746"/>
    <lineage>
        <taxon>Bacteria</taxon>
        <taxon>Pseudomonadati</taxon>
        <taxon>Verrucomicrobiota</taxon>
        <taxon>Opitutia</taxon>
        <taxon>Puniceicoccales</taxon>
        <taxon>Puniceicoccaceae</taxon>
        <taxon>Puniceicoccus</taxon>
    </lineage>
</organism>
<keyword evidence="4 9" id="KW-0812">Transmembrane</keyword>